<proteinExistence type="predicted"/>
<name>A0A927D2J5_9RHOB</name>
<organism evidence="1 2">
    <name type="scientific">Sulfitobacter aestuariivivens</name>
    <dbReference type="NCBI Taxonomy" id="2766981"/>
    <lineage>
        <taxon>Bacteria</taxon>
        <taxon>Pseudomonadati</taxon>
        <taxon>Pseudomonadota</taxon>
        <taxon>Alphaproteobacteria</taxon>
        <taxon>Rhodobacterales</taxon>
        <taxon>Roseobacteraceae</taxon>
        <taxon>Sulfitobacter</taxon>
    </lineage>
</organism>
<dbReference type="AlphaFoldDB" id="A0A927D2J5"/>
<evidence type="ECO:0000313" key="2">
    <source>
        <dbReference type="Proteomes" id="UP000635142"/>
    </source>
</evidence>
<comment type="caution">
    <text evidence="1">The sequence shown here is derived from an EMBL/GenBank/DDBJ whole genome shotgun (WGS) entry which is preliminary data.</text>
</comment>
<reference evidence="1" key="1">
    <citation type="submission" date="2020-08" db="EMBL/GenBank/DDBJ databases">
        <title>Sulfitobacter aestuariivivens sp. nov., isolated from a tidal flat.</title>
        <authorList>
            <person name="Park S."/>
            <person name="Yoon J.-H."/>
        </authorList>
    </citation>
    <scope>NUCLEOTIDE SEQUENCE</scope>
    <source>
        <strain evidence="1">TSTF-M16</strain>
    </source>
</reference>
<accession>A0A927D2J5</accession>
<dbReference type="InterPro" id="IPR047700">
    <property type="entry name" value="NrtS-like"/>
</dbReference>
<dbReference type="EMBL" id="JACTAG010000001">
    <property type="protein sequence ID" value="MBD3662729.1"/>
    <property type="molecule type" value="Genomic_DNA"/>
</dbReference>
<keyword evidence="2" id="KW-1185">Reference proteome</keyword>
<protein>
    <submittedName>
        <fullName evidence="1">Nitrate/nitrite transporter NrtS</fullName>
    </submittedName>
</protein>
<dbReference type="RefSeq" id="WP_191073739.1">
    <property type="nucleotide sequence ID" value="NZ_JACTAG010000001.1"/>
</dbReference>
<evidence type="ECO:0000313" key="1">
    <source>
        <dbReference type="EMBL" id="MBD3662729.1"/>
    </source>
</evidence>
<gene>
    <name evidence="1" type="primary">nrtS</name>
    <name evidence="1" type="ORF">H9Q16_02230</name>
</gene>
<sequence>MTSSQEEHAPSVAELLFGDGTPKKAFLTAIIVGTVLTIINHGDGVLAGELPPFWKVALTYCVPYCVTSWGAYTGKRAQIRRARAAKAPNGAKKVIHQ</sequence>
<dbReference type="NCBIfam" id="NF038050">
    <property type="entry name" value="NrtS"/>
    <property type="match status" value="1"/>
</dbReference>
<dbReference type="Proteomes" id="UP000635142">
    <property type="component" value="Unassembled WGS sequence"/>
</dbReference>